<sequence>MTESPDAPASQTEAVVAASQPTPETAADVATPDAAPEVTPEAATEVASEAASEAAPEASAPKPAAPEASAPKPAAPKPGVPKPGAFKAPTPAAVAKQATHVVVPVPVAAEVPDERFEEALAHGLVEDGVAYVIVAEERVEVGPAADDDALRPYAHAFFELEAAVERFHARLATADLAPKDIDESLASLESSLTPPSVVGDLDTLLERFAAVKAEAEAIRTRIQEERKAAREAAVAAREEIVVTAEALANKPESKVHWKNDTVELRALLDAWKEAQRSGARIPKDVERALWTRFTHARSAFEKARKHHFAELDRANTDVAARKEALVAKAEELAQTTDWDRGARGFRDLMNEWRTAGRGRRSVDDALWKRFQAAQDAFFQSRRGASDAEDEALAGNVEAKEAAVVEAEALLPIKDLQATKQALRPIQDRFEAAGRVPRADVARLTKRMGAVEKAVRDAEDAQWNSRNPELEARASGAAAQLHAAIEALKAEIAEAKAAKKDTSKLEESLAARQAWLSQIEGVR</sequence>
<keyword evidence="1" id="KW-0175">Coiled coil</keyword>
<dbReference type="EMBL" id="BAABRR010000001">
    <property type="protein sequence ID" value="GAA5517838.1"/>
    <property type="molecule type" value="Genomic_DNA"/>
</dbReference>
<evidence type="ECO:0008006" key="5">
    <source>
        <dbReference type="Google" id="ProtNLM"/>
    </source>
</evidence>
<dbReference type="RefSeq" id="WP_286215898.1">
    <property type="nucleotide sequence ID" value="NZ_AP027736.1"/>
</dbReference>
<dbReference type="Pfam" id="PF03993">
    <property type="entry name" value="DUF349"/>
    <property type="match status" value="3"/>
</dbReference>
<dbReference type="InterPro" id="IPR007139">
    <property type="entry name" value="DUF349"/>
</dbReference>
<feature type="coiled-coil region" evidence="1">
    <location>
        <begin position="212"/>
        <end position="239"/>
    </location>
</feature>
<organism evidence="3 4">
    <name type="scientific">Demequina sediminis</name>
    <dbReference type="NCBI Taxonomy" id="1930058"/>
    <lineage>
        <taxon>Bacteria</taxon>
        <taxon>Bacillati</taxon>
        <taxon>Actinomycetota</taxon>
        <taxon>Actinomycetes</taxon>
        <taxon>Micrococcales</taxon>
        <taxon>Demequinaceae</taxon>
        <taxon>Demequina</taxon>
    </lineage>
</organism>
<feature type="region of interest" description="Disordered" evidence="2">
    <location>
        <begin position="1"/>
        <end position="88"/>
    </location>
</feature>
<feature type="compositionally biased region" description="Low complexity" evidence="2">
    <location>
        <begin position="21"/>
        <end position="72"/>
    </location>
</feature>
<evidence type="ECO:0000313" key="4">
    <source>
        <dbReference type="Proteomes" id="UP001426770"/>
    </source>
</evidence>
<proteinExistence type="predicted"/>
<name>A0ABP9WDD5_9MICO</name>
<evidence type="ECO:0000256" key="2">
    <source>
        <dbReference type="SAM" id="MobiDB-lite"/>
    </source>
</evidence>
<evidence type="ECO:0000313" key="3">
    <source>
        <dbReference type="EMBL" id="GAA5517838.1"/>
    </source>
</evidence>
<comment type="caution">
    <text evidence="3">The sequence shown here is derived from an EMBL/GenBank/DDBJ whole genome shotgun (WGS) entry which is preliminary data.</text>
</comment>
<evidence type="ECO:0000256" key="1">
    <source>
        <dbReference type="SAM" id="Coils"/>
    </source>
</evidence>
<feature type="compositionally biased region" description="Polar residues" evidence="2">
    <location>
        <begin position="1"/>
        <end position="13"/>
    </location>
</feature>
<protein>
    <recommendedName>
        <fullName evidence="5">DUF349 domain-containing protein</fullName>
    </recommendedName>
</protein>
<accession>A0ABP9WDD5</accession>
<dbReference type="Proteomes" id="UP001426770">
    <property type="component" value="Unassembled WGS sequence"/>
</dbReference>
<feature type="coiled-coil region" evidence="1">
    <location>
        <begin position="440"/>
        <end position="504"/>
    </location>
</feature>
<gene>
    <name evidence="3" type="ORF">Lsed01_00254</name>
</gene>
<keyword evidence="4" id="KW-1185">Reference proteome</keyword>
<reference evidence="3 4" key="1">
    <citation type="submission" date="2024-02" db="EMBL/GenBank/DDBJ databases">
        <title>Lysinimicrobium sediminis NBRC 112286.</title>
        <authorList>
            <person name="Ichikawa N."/>
            <person name="Katano-Makiyama Y."/>
            <person name="Hidaka K."/>
        </authorList>
    </citation>
    <scope>NUCLEOTIDE SEQUENCE [LARGE SCALE GENOMIC DNA]</scope>
    <source>
        <strain evidence="3 4">NBRC 112286</strain>
    </source>
</reference>